<feature type="region of interest" description="Disordered" evidence="1">
    <location>
        <begin position="1"/>
        <end position="29"/>
    </location>
</feature>
<keyword evidence="3" id="KW-1185">Reference proteome</keyword>
<evidence type="ECO:0000313" key="2">
    <source>
        <dbReference type="EMBL" id="QDU26222.1"/>
    </source>
</evidence>
<accession>A0A517Y7W1</accession>
<organism evidence="2 3">
    <name type="scientific">Anatilimnocola aggregata</name>
    <dbReference type="NCBI Taxonomy" id="2528021"/>
    <lineage>
        <taxon>Bacteria</taxon>
        <taxon>Pseudomonadati</taxon>
        <taxon>Planctomycetota</taxon>
        <taxon>Planctomycetia</taxon>
        <taxon>Pirellulales</taxon>
        <taxon>Pirellulaceae</taxon>
        <taxon>Anatilimnocola</taxon>
    </lineage>
</organism>
<evidence type="ECO:0000256" key="1">
    <source>
        <dbReference type="SAM" id="MobiDB-lite"/>
    </source>
</evidence>
<dbReference type="EMBL" id="CP036274">
    <property type="protein sequence ID" value="QDU26222.1"/>
    <property type="molecule type" value="Genomic_DNA"/>
</dbReference>
<protein>
    <submittedName>
        <fullName evidence="2">Uncharacterized protein</fullName>
    </submittedName>
</protein>
<dbReference type="Proteomes" id="UP000315017">
    <property type="component" value="Chromosome"/>
</dbReference>
<name>A0A517Y7W1_9BACT</name>
<reference evidence="2 3" key="1">
    <citation type="submission" date="2019-02" db="EMBL/GenBank/DDBJ databases">
        <title>Deep-cultivation of Planctomycetes and their phenomic and genomic characterization uncovers novel biology.</title>
        <authorList>
            <person name="Wiegand S."/>
            <person name="Jogler M."/>
            <person name="Boedeker C."/>
            <person name="Pinto D."/>
            <person name="Vollmers J."/>
            <person name="Rivas-Marin E."/>
            <person name="Kohn T."/>
            <person name="Peeters S.H."/>
            <person name="Heuer A."/>
            <person name="Rast P."/>
            <person name="Oberbeckmann S."/>
            <person name="Bunk B."/>
            <person name="Jeske O."/>
            <person name="Meyerdierks A."/>
            <person name="Storesund J.E."/>
            <person name="Kallscheuer N."/>
            <person name="Luecker S."/>
            <person name="Lage O.M."/>
            <person name="Pohl T."/>
            <person name="Merkel B.J."/>
            <person name="Hornburger P."/>
            <person name="Mueller R.-W."/>
            <person name="Bruemmer F."/>
            <person name="Labrenz M."/>
            <person name="Spormann A.M."/>
            <person name="Op den Camp H."/>
            <person name="Overmann J."/>
            <person name="Amann R."/>
            <person name="Jetten M.S.M."/>
            <person name="Mascher T."/>
            <person name="Medema M.H."/>
            <person name="Devos D.P."/>
            <person name="Kaster A.-K."/>
            <person name="Ovreas L."/>
            <person name="Rohde M."/>
            <person name="Galperin M.Y."/>
            <person name="Jogler C."/>
        </authorList>
    </citation>
    <scope>NUCLEOTIDE SEQUENCE [LARGE SCALE GENOMIC DNA]</scope>
    <source>
        <strain evidence="2 3">ETA_A8</strain>
    </source>
</reference>
<dbReference type="AlphaFoldDB" id="A0A517Y7W1"/>
<evidence type="ECO:0000313" key="3">
    <source>
        <dbReference type="Proteomes" id="UP000315017"/>
    </source>
</evidence>
<proteinExistence type="predicted"/>
<gene>
    <name evidence="2" type="ORF">ETAA8_12970</name>
</gene>
<dbReference type="KEGG" id="aagg:ETAA8_12970"/>
<sequence length="43" mass="4492">MARKSKSGTNKSQEIRNYKGANPAASPKEIAEVLSKSGVSISA</sequence>